<keyword evidence="2" id="KW-1185">Reference proteome</keyword>
<accession>A0ACD3AZ85</accession>
<proteinExistence type="predicted"/>
<protein>
    <submittedName>
        <fullName evidence="1">Uncharacterized protein</fullName>
    </submittedName>
</protein>
<sequence length="374" mass="41276">MDNVSLGGAMNGEKPGGGVIVMSQYEEDEDEDGPGRYLAPYERVPVSQNDDEWSVVGTNGKKGAKDEKKAEDPPNYWNNLPVKKPADPDEIVCTTHGKICSRGICTTYAKLKREKKFAEERKKKDEERKLRLKEKKRKEKEKKKEEGSNRGGDGSESEDDDDDDDDSGSQSRKRYNNNNNNGDRRGFGDRKPRYIEPPIRDPKLSTAWATPPPPVANKPDAWSSRAAPSTAARGPQPGDTPTHTYTMANVPHTNSTEPPIRNPKLSTAWATAPPLANKSKEFPPVGSSSTASRTAPSTAWGPKSGDTPTYTYTMPNVSTKPIPQAHVEPSKPVNTSKVAVKKEEKEEEEEEEPKAAIPTLAQYMGDDSDEDDYF</sequence>
<gene>
    <name evidence="1" type="ORF">BDN72DRAFT_486853</name>
</gene>
<organism evidence="1 2">
    <name type="scientific">Pluteus cervinus</name>
    <dbReference type="NCBI Taxonomy" id="181527"/>
    <lineage>
        <taxon>Eukaryota</taxon>
        <taxon>Fungi</taxon>
        <taxon>Dikarya</taxon>
        <taxon>Basidiomycota</taxon>
        <taxon>Agaricomycotina</taxon>
        <taxon>Agaricomycetes</taxon>
        <taxon>Agaricomycetidae</taxon>
        <taxon>Agaricales</taxon>
        <taxon>Pluteineae</taxon>
        <taxon>Pluteaceae</taxon>
        <taxon>Pluteus</taxon>
    </lineage>
</organism>
<evidence type="ECO:0000313" key="1">
    <source>
        <dbReference type="EMBL" id="TFK71068.1"/>
    </source>
</evidence>
<reference evidence="1 2" key="1">
    <citation type="journal article" date="2019" name="Nat. Ecol. Evol.">
        <title>Megaphylogeny resolves global patterns of mushroom evolution.</title>
        <authorList>
            <person name="Varga T."/>
            <person name="Krizsan K."/>
            <person name="Foldi C."/>
            <person name="Dima B."/>
            <person name="Sanchez-Garcia M."/>
            <person name="Sanchez-Ramirez S."/>
            <person name="Szollosi G.J."/>
            <person name="Szarkandi J.G."/>
            <person name="Papp V."/>
            <person name="Albert L."/>
            <person name="Andreopoulos W."/>
            <person name="Angelini C."/>
            <person name="Antonin V."/>
            <person name="Barry K.W."/>
            <person name="Bougher N.L."/>
            <person name="Buchanan P."/>
            <person name="Buyck B."/>
            <person name="Bense V."/>
            <person name="Catcheside P."/>
            <person name="Chovatia M."/>
            <person name="Cooper J."/>
            <person name="Damon W."/>
            <person name="Desjardin D."/>
            <person name="Finy P."/>
            <person name="Geml J."/>
            <person name="Haridas S."/>
            <person name="Hughes K."/>
            <person name="Justo A."/>
            <person name="Karasinski D."/>
            <person name="Kautmanova I."/>
            <person name="Kiss B."/>
            <person name="Kocsube S."/>
            <person name="Kotiranta H."/>
            <person name="LaButti K.M."/>
            <person name="Lechner B.E."/>
            <person name="Liimatainen K."/>
            <person name="Lipzen A."/>
            <person name="Lukacs Z."/>
            <person name="Mihaltcheva S."/>
            <person name="Morgado L.N."/>
            <person name="Niskanen T."/>
            <person name="Noordeloos M.E."/>
            <person name="Ohm R.A."/>
            <person name="Ortiz-Santana B."/>
            <person name="Ovrebo C."/>
            <person name="Racz N."/>
            <person name="Riley R."/>
            <person name="Savchenko A."/>
            <person name="Shiryaev A."/>
            <person name="Soop K."/>
            <person name="Spirin V."/>
            <person name="Szebenyi C."/>
            <person name="Tomsovsky M."/>
            <person name="Tulloss R.E."/>
            <person name="Uehling J."/>
            <person name="Grigoriev I.V."/>
            <person name="Vagvolgyi C."/>
            <person name="Papp T."/>
            <person name="Martin F.M."/>
            <person name="Miettinen O."/>
            <person name="Hibbett D.S."/>
            <person name="Nagy L.G."/>
        </authorList>
    </citation>
    <scope>NUCLEOTIDE SEQUENCE [LARGE SCALE GENOMIC DNA]</scope>
    <source>
        <strain evidence="1 2">NL-1719</strain>
    </source>
</reference>
<name>A0ACD3AZ85_9AGAR</name>
<dbReference type="EMBL" id="ML208303">
    <property type="protein sequence ID" value="TFK71068.1"/>
    <property type="molecule type" value="Genomic_DNA"/>
</dbReference>
<dbReference type="Proteomes" id="UP000308600">
    <property type="component" value="Unassembled WGS sequence"/>
</dbReference>
<evidence type="ECO:0000313" key="2">
    <source>
        <dbReference type="Proteomes" id="UP000308600"/>
    </source>
</evidence>